<dbReference type="Gene3D" id="2.170.300.10">
    <property type="entry name" value="Tie2 ligand-binding domain superfamily"/>
    <property type="match status" value="1"/>
</dbReference>
<proteinExistence type="predicted"/>
<organism evidence="1 2">
    <name type="scientific">Elysia crispata</name>
    <name type="common">lettuce slug</name>
    <dbReference type="NCBI Taxonomy" id="231223"/>
    <lineage>
        <taxon>Eukaryota</taxon>
        <taxon>Metazoa</taxon>
        <taxon>Spiralia</taxon>
        <taxon>Lophotrochozoa</taxon>
        <taxon>Mollusca</taxon>
        <taxon>Gastropoda</taxon>
        <taxon>Heterobranchia</taxon>
        <taxon>Euthyneura</taxon>
        <taxon>Panpulmonata</taxon>
        <taxon>Sacoglossa</taxon>
        <taxon>Placobranchoidea</taxon>
        <taxon>Plakobranchidae</taxon>
        <taxon>Elysia</taxon>
    </lineage>
</organism>
<reference evidence="1" key="1">
    <citation type="journal article" date="2023" name="G3 (Bethesda)">
        <title>A reference genome for the long-term kleptoplast-retaining sea slug Elysia crispata morphotype clarki.</title>
        <authorList>
            <person name="Eastman K.E."/>
            <person name="Pendleton A.L."/>
            <person name="Shaikh M.A."/>
            <person name="Suttiyut T."/>
            <person name="Ogas R."/>
            <person name="Tomko P."/>
            <person name="Gavelis G."/>
            <person name="Widhalm J.R."/>
            <person name="Wisecaver J.H."/>
        </authorList>
    </citation>
    <scope>NUCLEOTIDE SEQUENCE</scope>
    <source>
        <strain evidence="1">ECLA1</strain>
    </source>
</reference>
<dbReference type="PANTHER" id="PTHR26391:SF18">
    <property type="entry name" value="PROTEIN KINASE RECEPTOR TIE-1, PUTATIVE-RELATED"/>
    <property type="match status" value="1"/>
</dbReference>
<dbReference type="PANTHER" id="PTHR26391">
    <property type="entry name" value="INACTIVE TYROSINE-PROTEIN KINASE 7"/>
    <property type="match status" value="1"/>
</dbReference>
<name>A0AAE1AHK0_9GAST</name>
<dbReference type="Proteomes" id="UP001283361">
    <property type="component" value="Unassembled WGS sequence"/>
</dbReference>
<dbReference type="EMBL" id="JAWDGP010001838">
    <property type="protein sequence ID" value="KAK3787777.1"/>
    <property type="molecule type" value="Genomic_DNA"/>
</dbReference>
<keyword evidence="2" id="KW-1185">Reference proteome</keyword>
<comment type="caution">
    <text evidence="1">The sequence shown here is derived from an EMBL/GenBank/DDBJ whole genome shotgun (WGS) entry which is preliminary data.</text>
</comment>
<accession>A0AAE1AHK0</accession>
<protein>
    <submittedName>
        <fullName evidence="1">Uncharacterized protein</fullName>
    </submittedName>
</protein>
<evidence type="ECO:0000313" key="2">
    <source>
        <dbReference type="Proteomes" id="UP001283361"/>
    </source>
</evidence>
<evidence type="ECO:0000313" key="1">
    <source>
        <dbReference type="EMBL" id="KAK3787777.1"/>
    </source>
</evidence>
<sequence>MITAVGKFVPVSKMCFLHQVTLIVLTVISFSLTINGAQTSCTNGWFGPDCQYQCHCARSAQCDKHDGSCSSGCHQDWFGPACQYARMGFTVNGHFNSSWLTDNKDTTCNRENLRSVTVTLDTPIPLTWLRVVAMDAAHLITVNISYWNESSNSTQCPESNTAEINRVTMDISCPTEYPVTSVTLSGRGVIFLCSLYISAVLVKRKSMRSPLALYNTRDVEASLSLE</sequence>
<dbReference type="AlphaFoldDB" id="A0AAE1AHK0"/>
<gene>
    <name evidence="1" type="ORF">RRG08_010726</name>
</gene>